<dbReference type="AlphaFoldDB" id="A0AAV4V609"/>
<dbReference type="Proteomes" id="UP001054837">
    <property type="component" value="Unassembled WGS sequence"/>
</dbReference>
<name>A0AAV4V609_9ARAC</name>
<dbReference type="PANTHER" id="PTHR11161:SF0">
    <property type="entry name" value="O-ACYLTRANSFERASE LIKE PROTEIN"/>
    <property type="match status" value="1"/>
</dbReference>
<keyword evidence="1" id="KW-1133">Transmembrane helix</keyword>
<feature type="transmembrane region" description="Helical" evidence="1">
    <location>
        <begin position="688"/>
        <end position="709"/>
    </location>
</feature>
<protein>
    <submittedName>
        <fullName evidence="3">Nose resistant to fluoxetine protein 6</fullName>
    </submittedName>
</protein>
<feature type="domain" description="Nose resistant-to-fluoxetine protein N-terminal" evidence="2">
    <location>
        <begin position="73"/>
        <end position="194"/>
    </location>
</feature>
<evidence type="ECO:0000259" key="2">
    <source>
        <dbReference type="SMART" id="SM00703"/>
    </source>
</evidence>
<feature type="transmembrane region" description="Helical" evidence="1">
    <location>
        <begin position="364"/>
        <end position="387"/>
    </location>
</feature>
<dbReference type="InterPro" id="IPR002656">
    <property type="entry name" value="Acyl_transf_3_dom"/>
</dbReference>
<keyword evidence="1" id="KW-0472">Membrane</keyword>
<feature type="transmembrane region" description="Helical" evidence="1">
    <location>
        <begin position="623"/>
        <end position="645"/>
    </location>
</feature>
<dbReference type="GO" id="GO:0016747">
    <property type="term" value="F:acyltransferase activity, transferring groups other than amino-acyl groups"/>
    <property type="evidence" value="ECO:0007669"/>
    <property type="project" value="InterPro"/>
</dbReference>
<feature type="transmembrane region" description="Helical" evidence="1">
    <location>
        <begin position="496"/>
        <end position="515"/>
    </location>
</feature>
<comment type="caution">
    <text evidence="3">The sequence shown here is derived from an EMBL/GenBank/DDBJ whole genome shotgun (WGS) entry which is preliminary data.</text>
</comment>
<sequence>MTDCGFRQIAEDENSHKQYDIVQIVENFANHIDRFRNLKLIPNEDKAHLKDFIYTFQKSINPILLDLLMNTASTKCYEDAIYLFENLASFNWAIKMLDSYGKPESGILLGNLKWIGEYDECINAYAPQKEDTNMGGFHGKYCTLQVPIEVRNISMPLSIAVCLPDTCNPSLHPFKLPGNLNISNLSFIEEMDSVLNNITLTCRRTSREYTTGAIVVICLLSFFAVLAFIGSLITALEYYMMTSPSKESIYGKNVSENASINEDADNSSQKESGDVLLIAKTNQNELPEWLNKCKPFFTCFCVFTNGEKIFNTSNQEGQLPCLHGIRFLSMSWVILGHTYGLIVYNTRNLAEGVDMVNHWSFQIILNGFYSVDSFFVLSGFLVAYLYFQQCSKIGGKIPWLYFYIHRYIRLTPVYMIVLAYFTTLYTYVSDGPFWPDYDVDANCQVRWWWNPLYINNFLDSQEQCMAWAWYLANDMQFYVISPLFLISLWRWPKVGLSLMGLFFAISFTANFAITYEYNFVSTLDSIFIKGSSIQAIMNSWTDFMNKIYSKPYTRISAYLVGILLAYFLYKRNQSNSPKLNMVTLSVGWIVASGVTLACVFGLYNHQQTLIEACFYNSLSRTCFACGLSWVIFVCVTGQGGVVNSILSWKVWIPLSRLTYCAYLIHLMVIQYVFFTMRRLFEFSHITMILYFIGILFMSYVVALVTSLLFESPMIRLERLIRKLFKS</sequence>
<dbReference type="SMART" id="SM00703">
    <property type="entry name" value="NRF"/>
    <property type="match status" value="1"/>
</dbReference>
<evidence type="ECO:0000256" key="1">
    <source>
        <dbReference type="SAM" id="Phobius"/>
    </source>
</evidence>
<proteinExistence type="predicted"/>
<feature type="transmembrane region" description="Helical" evidence="1">
    <location>
        <begin position="467"/>
        <end position="489"/>
    </location>
</feature>
<evidence type="ECO:0000313" key="4">
    <source>
        <dbReference type="Proteomes" id="UP001054837"/>
    </source>
</evidence>
<feature type="transmembrane region" description="Helical" evidence="1">
    <location>
        <begin position="212"/>
        <end position="236"/>
    </location>
</feature>
<reference evidence="3 4" key="1">
    <citation type="submission" date="2021-06" db="EMBL/GenBank/DDBJ databases">
        <title>Caerostris darwini draft genome.</title>
        <authorList>
            <person name="Kono N."/>
            <person name="Arakawa K."/>
        </authorList>
    </citation>
    <scope>NUCLEOTIDE SEQUENCE [LARGE SCALE GENOMIC DNA]</scope>
</reference>
<dbReference type="EMBL" id="BPLQ01012362">
    <property type="protein sequence ID" value="GIY64965.1"/>
    <property type="molecule type" value="Genomic_DNA"/>
</dbReference>
<keyword evidence="4" id="KW-1185">Reference proteome</keyword>
<dbReference type="Pfam" id="PF20146">
    <property type="entry name" value="NRF"/>
    <property type="match status" value="1"/>
</dbReference>
<gene>
    <name evidence="3" type="primary">nrf-6</name>
    <name evidence="3" type="ORF">CDAR_616701</name>
</gene>
<dbReference type="Pfam" id="PF01757">
    <property type="entry name" value="Acyl_transf_3"/>
    <property type="match status" value="1"/>
</dbReference>
<feature type="transmembrane region" description="Helical" evidence="1">
    <location>
        <begin position="407"/>
        <end position="428"/>
    </location>
</feature>
<organism evidence="3 4">
    <name type="scientific">Caerostris darwini</name>
    <dbReference type="NCBI Taxonomy" id="1538125"/>
    <lineage>
        <taxon>Eukaryota</taxon>
        <taxon>Metazoa</taxon>
        <taxon>Ecdysozoa</taxon>
        <taxon>Arthropoda</taxon>
        <taxon>Chelicerata</taxon>
        <taxon>Arachnida</taxon>
        <taxon>Araneae</taxon>
        <taxon>Araneomorphae</taxon>
        <taxon>Entelegynae</taxon>
        <taxon>Araneoidea</taxon>
        <taxon>Araneidae</taxon>
        <taxon>Caerostris</taxon>
    </lineage>
</organism>
<accession>A0AAV4V609</accession>
<feature type="transmembrane region" description="Helical" evidence="1">
    <location>
        <begin position="581"/>
        <end position="603"/>
    </location>
</feature>
<evidence type="ECO:0000313" key="3">
    <source>
        <dbReference type="EMBL" id="GIY64965.1"/>
    </source>
</evidence>
<dbReference type="InterPro" id="IPR006621">
    <property type="entry name" value="Nose-resist-to-fluoxetine_N"/>
</dbReference>
<dbReference type="PANTHER" id="PTHR11161">
    <property type="entry name" value="O-ACYLTRANSFERASE"/>
    <property type="match status" value="1"/>
</dbReference>
<keyword evidence="1" id="KW-0812">Transmembrane</keyword>
<dbReference type="InterPro" id="IPR052728">
    <property type="entry name" value="O2_lipid_transport_reg"/>
</dbReference>
<feature type="transmembrane region" description="Helical" evidence="1">
    <location>
        <begin position="657"/>
        <end position="676"/>
    </location>
</feature>
<feature type="transmembrane region" description="Helical" evidence="1">
    <location>
        <begin position="552"/>
        <end position="569"/>
    </location>
</feature>